<evidence type="ECO:0000313" key="2">
    <source>
        <dbReference type="Proteomes" id="UP000038010"/>
    </source>
</evidence>
<dbReference type="EMBL" id="LFJN01000016">
    <property type="protein sequence ID" value="KPI39091.1"/>
    <property type="molecule type" value="Genomic_DNA"/>
</dbReference>
<keyword evidence="2" id="KW-1185">Reference proteome</keyword>
<comment type="caution">
    <text evidence="1">The sequence shown here is derived from an EMBL/GenBank/DDBJ whole genome shotgun (WGS) entry which is preliminary data.</text>
</comment>
<reference evidence="1 2" key="1">
    <citation type="submission" date="2015-06" db="EMBL/GenBank/DDBJ databases">
        <title>Draft genome of the ant-associated black yeast Phialophora attae CBS 131958.</title>
        <authorList>
            <person name="Moreno L.F."/>
            <person name="Stielow B.J."/>
            <person name="de Hoog S."/>
            <person name="Vicente V.A."/>
            <person name="Weiss V.A."/>
            <person name="de Vries M."/>
            <person name="Cruz L.M."/>
            <person name="Souza E.M."/>
        </authorList>
    </citation>
    <scope>NUCLEOTIDE SEQUENCE [LARGE SCALE GENOMIC DNA]</scope>
    <source>
        <strain evidence="1 2">CBS 131958</strain>
    </source>
</reference>
<dbReference type="GeneID" id="28736768"/>
<gene>
    <name evidence="1" type="ORF">AB675_4730</name>
</gene>
<name>A0A0N0NLB3_9EURO</name>
<dbReference type="Proteomes" id="UP000038010">
    <property type="component" value="Unassembled WGS sequence"/>
</dbReference>
<dbReference type="AlphaFoldDB" id="A0A0N0NLB3"/>
<accession>A0A0N0NLB3</accession>
<protein>
    <submittedName>
        <fullName evidence="1">Uncharacterized protein</fullName>
    </submittedName>
</protein>
<dbReference type="VEuPathDB" id="FungiDB:AB675_4730"/>
<dbReference type="RefSeq" id="XP_017999054.1">
    <property type="nucleotide sequence ID" value="XM_018144889.1"/>
</dbReference>
<sequence length="187" mass="20921">MASATPPAKRVKTEFAEIPANFSVGDKVYVSGLPDATRKTLFEVHEVIGGGSEWRYPIKNNAVMFEGATMFVKESHLFTIEHEIGTKFIEDIVGSHGKTIAYTCIDDWHFVGGRVVYDLSLTRDVERRDKPTEVLKVGRLGEVEVLGKITSKIYRDRASRRVLYFGTEFCDVTVKATADQLGPVYRG</sequence>
<evidence type="ECO:0000313" key="1">
    <source>
        <dbReference type="EMBL" id="KPI39091.1"/>
    </source>
</evidence>
<proteinExistence type="predicted"/>
<organism evidence="1 2">
    <name type="scientific">Cyphellophora attinorum</name>
    <dbReference type="NCBI Taxonomy" id="1664694"/>
    <lineage>
        <taxon>Eukaryota</taxon>
        <taxon>Fungi</taxon>
        <taxon>Dikarya</taxon>
        <taxon>Ascomycota</taxon>
        <taxon>Pezizomycotina</taxon>
        <taxon>Eurotiomycetes</taxon>
        <taxon>Chaetothyriomycetidae</taxon>
        <taxon>Chaetothyriales</taxon>
        <taxon>Cyphellophoraceae</taxon>
        <taxon>Cyphellophora</taxon>
    </lineage>
</organism>